<dbReference type="AlphaFoldDB" id="A0A9X2PC61"/>
<dbReference type="InterPro" id="IPR032816">
    <property type="entry name" value="VTT_dom"/>
</dbReference>
<comment type="caution">
    <text evidence="3">The sequence shown here is derived from an EMBL/GenBank/DDBJ whole genome shotgun (WGS) entry which is preliminary data.</text>
</comment>
<feature type="domain" description="VTT" evidence="2">
    <location>
        <begin position="78"/>
        <end position="189"/>
    </location>
</feature>
<name>A0A9X2PC61_9BACT</name>
<protein>
    <submittedName>
        <fullName evidence="3">VTT domain-containing protein</fullName>
    </submittedName>
</protein>
<dbReference type="Proteomes" id="UP001142175">
    <property type="component" value="Unassembled WGS sequence"/>
</dbReference>
<reference evidence="3" key="1">
    <citation type="submission" date="2022-08" db="EMBL/GenBank/DDBJ databases">
        <authorList>
            <person name="Zhang D."/>
        </authorList>
    </citation>
    <scope>NUCLEOTIDE SEQUENCE</scope>
    <source>
        <strain evidence="3">XJ19-11</strain>
    </source>
</reference>
<evidence type="ECO:0000256" key="1">
    <source>
        <dbReference type="SAM" id="Phobius"/>
    </source>
</evidence>
<feature type="transmembrane region" description="Helical" evidence="1">
    <location>
        <begin position="169"/>
        <end position="190"/>
    </location>
</feature>
<sequence length="194" mass="22427">MKWMKFSNEKTDFLVKNILKGFFFLAILILIFYLLRRGTTEEDRLLWFGSIYNNPYLVLAVFVGSEIIFGIIPPEIFMLWSMETGYLGPYFLSIGTLSLISYAAGFLNFTIGKFLKGKVGWLNGENKYLKKYQKMFEQYGSYLVIVASVTPIPFSAVALLAGAGGLDKTIYLLYSLFRILRYFVYAYILWMIEM</sequence>
<dbReference type="EMBL" id="JANSUY010000021">
    <property type="protein sequence ID" value="MCR9016934.1"/>
    <property type="molecule type" value="Genomic_DNA"/>
</dbReference>
<gene>
    <name evidence="3" type="ORF">NU887_18010</name>
</gene>
<organism evidence="3 4">
    <name type="scientific">Aquiflexum gelatinilyticum</name>
    <dbReference type="NCBI Taxonomy" id="2961943"/>
    <lineage>
        <taxon>Bacteria</taxon>
        <taxon>Pseudomonadati</taxon>
        <taxon>Bacteroidota</taxon>
        <taxon>Cytophagia</taxon>
        <taxon>Cytophagales</taxon>
        <taxon>Cyclobacteriaceae</taxon>
        <taxon>Aquiflexum</taxon>
    </lineage>
</organism>
<keyword evidence="1" id="KW-1133">Transmembrane helix</keyword>
<dbReference type="InterPro" id="IPR051311">
    <property type="entry name" value="DedA_domain"/>
</dbReference>
<dbReference type="PANTHER" id="PTHR42709">
    <property type="entry name" value="ALKALINE PHOSPHATASE LIKE PROTEIN"/>
    <property type="match status" value="1"/>
</dbReference>
<proteinExistence type="predicted"/>
<dbReference type="GO" id="GO:0005886">
    <property type="term" value="C:plasma membrane"/>
    <property type="evidence" value="ECO:0007669"/>
    <property type="project" value="TreeGrafter"/>
</dbReference>
<dbReference type="PANTHER" id="PTHR42709:SF11">
    <property type="entry name" value="DEDA FAMILY PROTEIN"/>
    <property type="match status" value="1"/>
</dbReference>
<evidence type="ECO:0000259" key="2">
    <source>
        <dbReference type="Pfam" id="PF09335"/>
    </source>
</evidence>
<feature type="transmembrane region" description="Helical" evidence="1">
    <location>
        <begin position="139"/>
        <end position="163"/>
    </location>
</feature>
<feature type="transmembrane region" description="Helical" evidence="1">
    <location>
        <begin position="56"/>
        <end position="80"/>
    </location>
</feature>
<keyword evidence="1" id="KW-0812">Transmembrane</keyword>
<evidence type="ECO:0000313" key="4">
    <source>
        <dbReference type="Proteomes" id="UP001142175"/>
    </source>
</evidence>
<dbReference type="Pfam" id="PF09335">
    <property type="entry name" value="VTT_dom"/>
    <property type="match status" value="1"/>
</dbReference>
<evidence type="ECO:0000313" key="3">
    <source>
        <dbReference type="EMBL" id="MCR9016934.1"/>
    </source>
</evidence>
<accession>A0A9X2PC61</accession>
<keyword evidence="1" id="KW-0472">Membrane</keyword>
<keyword evidence="4" id="KW-1185">Reference proteome</keyword>
<dbReference type="RefSeq" id="WP_258424779.1">
    <property type="nucleotide sequence ID" value="NZ_JANSUY010000021.1"/>
</dbReference>
<feature type="transmembrane region" description="Helical" evidence="1">
    <location>
        <begin position="13"/>
        <end position="35"/>
    </location>
</feature>
<feature type="transmembrane region" description="Helical" evidence="1">
    <location>
        <begin position="86"/>
        <end position="109"/>
    </location>
</feature>